<keyword evidence="7" id="KW-0479">Metal-binding</keyword>
<comment type="subcellular location">
    <subcellularLocation>
        <location evidence="2">Cell membrane</location>
        <topology evidence="2">Multi-pass membrane protein</topology>
    </subcellularLocation>
</comment>
<keyword evidence="8" id="KW-0249">Electron transport</keyword>
<dbReference type="SUPFAM" id="SSF81342">
    <property type="entry name" value="Transmembrane di-heme cytochromes"/>
    <property type="match status" value="1"/>
</dbReference>
<evidence type="ECO:0000256" key="3">
    <source>
        <dbReference type="ARBA" id="ARBA00022448"/>
    </source>
</evidence>
<feature type="transmembrane region" description="Helical" evidence="13">
    <location>
        <begin position="12"/>
        <end position="30"/>
    </location>
</feature>
<dbReference type="InterPro" id="IPR052168">
    <property type="entry name" value="Cytochrome_b561_oxidase"/>
</dbReference>
<dbReference type="Pfam" id="PF01292">
    <property type="entry name" value="Ni_hydr_CYTB"/>
    <property type="match status" value="1"/>
</dbReference>
<evidence type="ECO:0000256" key="2">
    <source>
        <dbReference type="ARBA" id="ARBA00004651"/>
    </source>
</evidence>
<gene>
    <name evidence="15" type="ORF">OH818_03575</name>
</gene>
<dbReference type="InterPro" id="IPR016174">
    <property type="entry name" value="Di-haem_cyt_TM"/>
</dbReference>
<feature type="domain" description="Cytochrome b561 bacterial/Ni-hydrogenase" evidence="14">
    <location>
        <begin position="9"/>
        <end position="166"/>
    </location>
</feature>
<dbReference type="PANTHER" id="PTHR30529:SF1">
    <property type="entry name" value="CYTOCHROME B561 HOMOLOG 2"/>
    <property type="match status" value="1"/>
</dbReference>
<keyword evidence="4" id="KW-1003">Cell membrane</keyword>
<evidence type="ECO:0000256" key="9">
    <source>
        <dbReference type="ARBA" id="ARBA00022989"/>
    </source>
</evidence>
<evidence type="ECO:0000256" key="8">
    <source>
        <dbReference type="ARBA" id="ARBA00022982"/>
    </source>
</evidence>
<organism evidence="15 16">
    <name type="scientific">Jiella pelagia</name>
    <dbReference type="NCBI Taxonomy" id="2986949"/>
    <lineage>
        <taxon>Bacteria</taxon>
        <taxon>Pseudomonadati</taxon>
        <taxon>Pseudomonadota</taxon>
        <taxon>Alphaproteobacteria</taxon>
        <taxon>Hyphomicrobiales</taxon>
        <taxon>Aurantimonadaceae</taxon>
        <taxon>Jiella</taxon>
    </lineage>
</organism>
<evidence type="ECO:0000313" key="15">
    <source>
        <dbReference type="EMBL" id="WAP69377.1"/>
    </source>
</evidence>
<dbReference type="Proteomes" id="UP001164020">
    <property type="component" value="Chromosome"/>
</dbReference>
<evidence type="ECO:0000256" key="1">
    <source>
        <dbReference type="ARBA" id="ARBA00001970"/>
    </source>
</evidence>
<keyword evidence="16" id="KW-1185">Reference proteome</keyword>
<keyword evidence="3" id="KW-0813">Transport</keyword>
<keyword evidence="6 13" id="KW-0812">Transmembrane</keyword>
<keyword evidence="9 13" id="KW-1133">Transmembrane helix</keyword>
<evidence type="ECO:0000256" key="12">
    <source>
        <dbReference type="ARBA" id="ARBA00037975"/>
    </source>
</evidence>
<dbReference type="EMBL" id="CP114029">
    <property type="protein sequence ID" value="WAP69377.1"/>
    <property type="molecule type" value="Genomic_DNA"/>
</dbReference>
<dbReference type="RefSeq" id="WP_268881817.1">
    <property type="nucleotide sequence ID" value="NZ_CP114029.1"/>
</dbReference>
<evidence type="ECO:0000256" key="4">
    <source>
        <dbReference type="ARBA" id="ARBA00022475"/>
    </source>
</evidence>
<protein>
    <submittedName>
        <fullName evidence="15">Cytochrome b/b6 domain-containing protein</fullName>
    </submittedName>
</protein>
<proteinExistence type="inferred from homology"/>
<keyword evidence="11 13" id="KW-0472">Membrane</keyword>
<feature type="transmembrane region" description="Helical" evidence="13">
    <location>
        <begin position="132"/>
        <end position="155"/>
    </location>
</feature>
<evidence type="ECO:0000256" key="10">
    <source>
        <dbReference type="ARBA" id="ARBA00023004"/>
    </source>
</evidence>
<sequence length="171" mass="18945">MPVSGHRTHWTSLSVFLHWSIVVFVIAQWIEGEFMADFWDGTLDGKALDQSTIILGYTHIVLGTLVLVAAAVRLLDRFVNGRPPHPENEPTWASILARVTHALLYAVLLGMPVLGIAAWFTGSDAIAGYHTFFWNPLLALIGLHIAGALAQHFWFRTGALRRMLPGVRHTA</sequence>
<comment type="cofactor">
    <cofactor evidence="1">
        <name>heme b</name>
        <dbReference type="ChEBI" id="CHEBI:60344"/>
    </cofactor>
</comment>
<reference evidence="15" key="1">
    <citation type="submission" date="2022-12" db="EMBL/GenBank/DDBJ databases">
        <title>Jiella pelagia sp. nov., isolated from phosphonate enriched culture of Northwest Pacific surface seawater.</title>
        <authorList>
            <person name="Shin D.Y."/>
            <person name="Hwang C.Y."/>
        </authorList>
    </citation>
    <scope>NUCLEOTIDE SEQUENCE</scope>
    <source>
        <strain evidence="15">HL-NP1</strain>
    </source>
</reference>
<evidence type="ECO:0000256" key="7">
    <source>
        <dbReference type="ARBA" id="ARBA00022723"/>
    </source>
</evidence>
<evidence type="ECO:0000256" key="5">
    <source>
        <dbReference type="ARBA" id="ARBA00022617"/>
    </source>
</evidence>
<dbReference type="InterPro" id="IPR011577">
    <property type="entry name" value="Cyt_b561_bac/Ni-Hgenase"/>
</dbReference>
<comment type="similarity">
    <text evidence="12">Belongs to the cytochrome b561 family.</text>
</comment>
<evidence type="ECO:0000256" key="11">
    <source>
        <dbReference type="ARBA" id="ARBA00023136"/>
    </source>
</evidence>
<evidence type="ECO:0000259" key="14">
    <source>
        <dbReference type="Pfam" id="PF01292"/>
    </source>
</evidence>
<evidence type="ECO:0000256" key="13">
    <source>
        <dbReference type="SAM" id="Phobius"/>
    </source>
</evidence>
<name>A0ABY7C146_9HYPH</name>
<feature type="transmembrane region" description="Helical" evidence="13">
    <location>
        <begin position="95"/>
        <end position="120"/>
    </location>
</feature>
<evidence type="ECO:0000256" key="6">
    <source>
        <dbReference type="ARBA" id="ARBA00022692"/>
    </source>
</evidence>
<keyword evidence="10" id="KW-0408">Iron</keyword>
<feature type="transmembrane region" description="Helical" evidence="13">
    <location>
        <begin position="50"/>
        <end position="75"/>
    </location>
</feature>
<evidence type="ECO:0000313" key="16">
    <source>
        <dbReference type="Proteomes" id="UP001164020"/>
    </source>
</evidence>
<accession>A0ABY7C146</accession>
<dbReference type="PANTHER" id="PTHR30529">
    <property type="entry name" value="CYTOCHROME B561"/>
    <property type="match status" value="1"/>
</dbReference>
<keyword evidence="5" id="KW-0349">Heme</keyword>